<comment type="caution">
    <text evidence="4">The sequence shown here is derived from an EMBL/GenBank/DDBJ whole genome shotgun (WGS) entry which is preliminary data.</text>
</comment>
<comment type="similarity">
    <text evidence="1">Belongs to the TonB-dependent receptor family.</text>
</comment>
<keyword evidence="1" id="KW-0998">Cell outer membrane</keyword>
<keyword evidence="1" id="KW-0472">Membrane</keyword>
<dbReference type="Gene3D" id="3.55.50.30">
    <property type="match status" value="1"/>
</dbReference>
<dbReference type="InterPro" id="IPR023997">
    <property type="entry name" value="TonB-dep_OMP_SusC/RagA_CS"/>
</dbReference>
<keyword evidence="5" id="KW-1185">Reference proteome</keyword>
<organism evidence="4 5">
    <name type="scientific">Agaribacillus aureus</name>
    <dbReference type="NCBI Taxonomy" id="3051825"/>
    <lineage>
        <taxon>Bacteria</taxon>
        <taxon>Pseudomonadati</taxon>
        <taxon>Bacteroidota</taxon>
        <taxon>Cytophagia</taxon>
        <taxon>Cytophagales</taxon>
        <taxon>Splendidivirgaceae</taxon>
        <taxon>Agaribacillus</taxon>
    </lineage>
</organism>
<gene>
    <name evidence="4" type="ORF">QQ020_22865</name>
</gene>
<feature type="domain" description="TonB-dependent receptor plug" evidence="2">
    <location>
        <begin position="206"/>
        <end position="314"/>
    </location>
</feature>
<sequence>MIQCLAINIVLASESKAQKKSLKDIYLTVGFNQRPLSEVFNVIESVTDFEFTYYRKELPNVKLTIDRSERSLAQILYLIAEQAGLKFKRVDENIFISRNPGDKGKKKVGPLVTEVIEVSGTVTDESGEGLPGVSIVAKGTTIGTTTDKNGYYTLNVPDDATLVFTYIGYLKEEIFVGTQTTINVVMVPDIEQLDEVVVVGFGTQKKESVVGSLSSVQPSELRIPASNLTTALTGRMAGLISYQRSGEPGEDNAQFFVRGVTTFGLTRSPLILIDGVELSIDDLARLHPDDIESFSILKDATTTSIFGARGANGIILVTTKEGVQGKAKVSVRLENSFSSPIKNIKFTDPISYMRLHNEAVRTRNPIEALPYSETKIANTIAGTNPVVFPATNWQQELFKDQTTTQRANVNVTGGGDIVRYYLATSFNKDNGILRVDDRNDFNSNVDLRRIAVRSNVNIDLTPSTEMIIRFNGTFDDYRGPIDGANDIYYKVLRTNPVLYPKYYEPDEDNQFKRHILFGNIGGTNGQFGLNPYADLMKGYREYSRTLLLSQFEIKQDLTAITEGLSGHIFVNTNRRSFFDIRRQYVPFFYSALYNKEAKTHTLQPLNEEEGRENLDYSEGPTDVSTTFYLQASLNYNKVFNEKHDVGGLLVYLQTSSLTNNAGNLQKSLPFRNMGLSGRFTYGYNRKYFVEFNFGYNGSERFAKDNRFGFFPSFGIGWTVSEEPFFAGLKPIISRLRLRASYGLVGNDAIGTADDRFFYLSQVNLNNGGRGSRFGIDLDNFQSGVSIDRYENELISWETATKINFGLEIDLFNDKVIILADVFKENRDNILMDRAFIPPSMGLEAAVRANVGKAESHGVDFSIDYNEDLGNSWWITGRVNFTYAVGKFKLFEEPDYSETAPWLSHNGQPITQQWGYVAERLFVDEAEVLNSPTQIGEYGAGDIKYKDINEDGIIDFRDQVPIGYPTSPEIVYGFGLSMGYKNFDLSAFFQGSARYSFWIDPVATAPFVDPPDNSIENNALLQVYANSHWSEENQDIYALWPRLSPQIVENNTQTSTWFMRDGAFIRLKQLEIGYTLPETLTNKWKIPKMRIYGGGVNLLTFSKFKLWDPEMAGNGLAYPIQKVYNMGLMVSF</sequence>
<dbReference type="Proteomes" id="UP001172083">
    <property type="component" value="Unassembled WGS sequence"/>
</dbReference>
<keyword evidence="1" id="KW-0812">Transmembrane</keyword>
<evidence type="ECO:0000313" key="5">
    <source>
        <dbReference type="Proteomes" id="UP001172083"/>
    </source>
</evidence>
<dbReference type="EMBL" id="JAUJEB010000005">
    <property type="protein sequence ID" value="MDN5214940.1"/>
    <property type="molecule type" value="Genomic_DNA"/>
</dbReference>
<dbReference type="NCBIfam" id="TIGR04057">
    <property type="entry name" value="SusC_RagA_signa"/>
    <property type="match status" value="1"/>
</dbReference>
<evidence type="ECO:0000259" key="2">
    <source>
        <dbReference type="Pfam" id="PF07715"/>
    </source>
</evidence>
<dbReference type="InterPro" id="IPR037066">
    <property type="entry name" value="Plug_dom_sf"/>
</dbReference>
<dbReference type="InterPro" id="IPR032508">
    <property type="entry name" value="FecR_C"/>
</dbReference>
<keyword evidence="1" id="KW-0813">Transport</keyword>
<evidence type="ECO:0000256" key="1">
    <source>
        <dbReference type="PROSITE-ProRule" id="PRU01360"/>
    </source>
</evidence>
<dbReference type="RefSeq" id="WP_346760278.1">
    <property type="nucleotide sequence ID" value="NZ_JAUJEB010000005.1"/>
</dbReference>
<dbReference type="PROSITE" id="PS52016">
    <property type="entry name" value="TONB_DEPENDENT_REC_3"/>
    <property type="match status" value="1"/>
</dbReference>
<evidence type="ECO:0000313" key="4">
    <source>
        <dbReference type="EMBL" id="MDN5214940.1"/>
    </source>
</evidence>
<dbReference type="SUPFAM" id="SSF56935">
    <property type="entry name" value="Porins"/>
    <property type="match status" value="1"/>
</dbReference>
<keyword evidence="1" id="KW-1134">Transmembrane beta strand</keyword>
<dbReference type="Pfam" id="PF07715">
    <property type="entry name" value="Plug"/>
    <property type="match status" value="1"/>
</dbReference>
<dbReference type="NCBIfam" id="TIGR04056">
    <property type="entry name" value="OMP_RagA_SusC"/>
    <property type="match status" value="1"/>
</dbReference>
<protein>
    <submittedName>
        <fullName evidence="4">SusC/RagA family TonB-linked outer membrane protein</fullName>
    </submittedName>
</protein>
<feature type="domain" description="Protein FecR C-terminal" evidence="3">
    <location>
        <begin position="31"/>
        <end position="96"/>
    </location>
</feature>
<dbReference type="InterPro" id="IPR039426">
    <property type="entry name" value="TonB-dep_rcpt-like"/>
</dbReference>
<evidence type="ECO:0000259" key="3">
    <source>
        <dbReference type="Pfam" id="PF16344"/>
    </source>
</evidence>
<reference evidence="4" key="1">
    <citation type="submission" date="2023-06" db="EMBL/GenBank/DDBJ databases">
        <title>Genomic of Agaribacillus aureum.</title>
        <authorList>
            <person name="Wang G."/>
        </authorList>
    </citation>
    <scope>NUCLEOTIDE SEQUENCE</scope>
    <source>
        <strain evidence="4">BMA12</strain>
    </source>
</reference>
<dbReference type="InterPro" id="IPR023996">
    <property type="entry name" value="TonB-dep_OMP_SusC/RagA"/>
</dbReference>
<dbReference type="SUPFAM" id="SSF49464">
    <property type="entry name" value="Carboxypeptidase regulatory domain-like"/>
    <property type="match status" value="1"/>
</dbReference>
<dbReference type="Pfam" id="PF13715">
    <property type="entry name" value="CarbopepD_reg_2"/>
    <property type="match status" value="1"/>
</dbReference>
<dbReference type="InterPro" id="IPR008969">
    <property type="entry name" value="CarboxyPept-like_regulatory"/>
</dbReference>
<dbReference type="InterPro" id="IPR012910">
    <property type="entry name" value="Plug_dom"/>
</dbReference>
<accession>A0ABT8LDU2</accession>
<name>A0ABT8LDU2_9BACT</name>
<dbReference type="Gene3D" id="2.170.130.10">
    <property type="entry name" value="TonB-dependent receptor, plug domain"/>
    <property type="match status" value="1"/>
</dbReference>
<dbReference type="Gene3D" id="2.60.40.1120">
    <property type="entry name" value="Carboxypeptidase-like, regulatory domain"/>
    <property type="match status" value="1"/>
</dbReference>
<proteinExistence type="inferred from homology"/>
<dbReference type="Pfam" id="PF16344">
    <property type="entry name" value="FecR_C"/>
    <property type="match status" value="1"/>
</dbReference>
<comment type="subcellular location">
    <subcellularLocation>
        <location evidence="1">Cell outer membrane</location>
        <topology evidence="1">Multi-pass membrane protein</topology>
    </subcellularLocation>
</comment>